<dbReference type="RefSeq" id="WP_002944923.1">
    <property type="nucleotide sequence ID" value="NZ_CP012543.1"/>
</dbReference>
<organism evidence="2 3">
    <name type="scientific">Campylobacter rectus</name>
    <name type="common">Wolinella recta</name>
    <dbReference type="NCBI Taxonomy" id="203"/>
    <lineage>
        <taxon>Bacteria</taxon>
        <taxon>Pseudomonadati</taxon>
        <taxon>Campylobacterota</taxon>
        <taxon>Epsilonproteobacteria</taxon>
        <taxon>Campylobacterales</taxon>
        <taxon>Campylobacteraceae</taxon>
        <taxon>Campylobacter</taxon>
    </lineage>
</organism>
<dbReference type="Proteomes" id="UP000502377">
    <property type="component" value="Chromosome"/>
</dbReference>
<protein>
    <submittedName>
        <fullName evidence="2">Excalibur calcium-binding domain protein</fullName>
    </submittedName>
</protein>
<dbReference type="EMBL" id="CP012543">
    <property type="protein sequence ID" value="QCD47319.1"/>
    <property type="molecule type" value="Genomic_DNA"/>
</dbReference>
<sequence>MKYVLLGLMVASFAFGTAIDCNKKTHCSHFSSCAEAKEYLKKCGRYEDGGTQRTDGDNDGIPCERQFCNKEK</sequence>
<evidence type="ECO:0000259" key="1">
    <source>
        <dbReference type="Pfam" id="PF05901"/>
    </source>
</evidence>
<evidence type="ECO:0000313" key="3">
    <source>
        <dbReference type="Proteomes" id="UP000502377"/>
    </source>
</evidence>
<dbReference type="InterPro" id="IPR008613">
    <property type="entry name" value="Excalibur_Ca-bd_domain"/>
</dbReference>
<accession>A0A6G5QNW5</accession>
<reference evidence="2 3" key="1">
    <citation type="submission" date="2016-07" db="EMBL/GenBank/DDBJ databases">
        <title>Comparative genomics of the Campylobacter concisus group.</title>
        <authorList>
            <person name="Miller W.G."/>
            <person name="Yee E."/>
            <person name="Chapman M.H."/>
            <person name="Huynh S."/>
            <person name="Bono J.L."/>
            <person name="On S.L.W."/>
            <person name="StLeger J."/>
            <person name="Foster G."/>
            <person name="Parker C.T."/>
        </authorList>
    </citation>
    <scope>NUCLEOTIDE SEQUENCE [LARGE SCALE GENOMIC DNA]</scope>
    <source>
        <strain evidence="2 3">ATCC 33238</strain>
    </source>
</reference>
<feature type="domain" description="Excalibur calcium-binding" evidence="1">
    <location>
        <begin position="25"/>
        <end position="64"/>
    </location>
</feature>
<proteinExistence type="predicted"/>
<evidence type="ECO:0000313" key="2">
    <source>
        <dbReference type="EMBL" id="QCD47319.1"/>
    </source>
</evidence>
<gene>
    <name evidence="2" type="ORF">CRECT_1686</name>
</gene>
<dbReference type="Pfam" id="PF05901">
    <property type="entry name" value="Excalibur"/>
    <property type="match status" value="1"/>
</dbReference>
<dbReference type="KEGG" id="crx:CRECT_1686"/>
<name>A0A6G5QNW5_CAMRE</name>
<dbReference type="AlphaFoldDB" id="A0A6G5QNW5"/>